<keyword evidence="4" id="KW-0677">Repeat</keyword>
<dbReference type="PRINTS" id="PR00109">
    <property type="entry name" value="TYRKINASE"/>
</dbReference>
<dbReference type="OrthoDB" id="5962960at2759"/>
<dbReference type="GO" id="GO:0008270">
    <property type="term" value="F:zinc ion binding"/>
    <property type="evidence" value="ECO:0007669"/>
    <property type="project" value="UniProtKB-KW"/>
</dbReference>
<keyword evidence="7" id="KW-0418">Kinase</keyword>
<keyword evidence="10" id="KW-0829">Tyrosine-protein kinase</keyword>
<evidence type="ECO:0000256" key="12">
    <source>
        <dbReference type="PROSITE-ProRule" id="PRU00322"/>
    </source>
</evidence>
<dbReference type="EMBL" id="CAJPWZ010001093">
    <property type="protein sequence ID" value="CAG2207844.1"/>
    <property type="molecule type" value="Genomic_DNA"/>
</dbReference>
<dbReference type="CDD" id="cd01670">
    <property type="entry name" value="Death"/>
    <property type="match status" value="1"/>
</dbReference>
<evidence type="ECO:0000259" key="15">
    <source>
        <dbReference type="PROSITE" id="PS50017"/>
    </source>
</evidence>
<dbReference type="InterPro" id="IPR001876">
    <property type="entry name" value="Znf_RanBP2"/>
</dbReference>
<dbReference type="GO" id="GO:1902533">
    <property type="term" value="P:positive regulation of intracellular signal transduction"/>
    <property type="evidence" value="ECO:0007669"/>
    <property type="project" value="UniProtKB-ARBA"/>
</dbReference>
<evidence type="ECO:0000259" key="16">
    <source>
        <dbReference type="PROSITE" id="PS50199"/>
    </source>
</evidence>
<dbReference type="PROSITE" id="PS01358">
    <property type="entry name" value="ZF_RANBP2_1"/>
    <property type="match status" value="1"/>
</dbReference>
<dbReference type="InterPro" id="IPR036860">
    <property type="entry name" value="SH2_dom_sf"/>
</dbReference>
<protein>
    <submittedName>
        <fullName evidence="18">ABL1</fullName>
        <ecNumber evidence="18">2.7.10.2</ecNumber>
    </submittedName>
</protein>
<keyword evidence="6 12" id="KW-0863">Zinc-finger</keyword>
<evidence type="ECO:0000256" key="7">
    <source>
        <dbReference type="ARBA" id="ARBA00022777"/>
    </source>
</evidence>
<dbReference type="InterPro" id="IPR020859">
    <property type="entry name" value="ROC"/>
</dbReference>
<keyword evidence="9" id="KW-0067">ATP-binding</keyword>
<evidence type="ECO:0000256" key="4">
    <source>
        <dbReference type="ARBA" id="ARBA00022737"/>
    </source>
</evidence>
<dbReference type="SUPFAM" id="SSF56112">
    <property type="entry name" value="Protein kinase-like (PK-like)"/>
    <property type="match status" value="1"/>
</dbReference>
<evidence type="ECO:0000259" key="17">
    <source>
        <dbReference type="PROSITE" id="PS51424"/>
    </source>
</evidence>
<dbReference type="PROSITE" id="PS50011">
    <property type="entry name" value="PROTEIN_KINASE_DOM"/>
    <property type="match status" value="1"/>
</dbReference>
<dbReference type="CDD" id="cd00192">
    <property type="entry name" value="PTKc"/>
    <property type="match status" value="1"/>
</dbReference>
<evidence type="ECO:0000256" key="1">
    <source>
        <dbReference type="ARBA" id="ARBA00008171"/>
    </source>
</evidence>
<keyword evidence="11" id="KW-0727">SH2 domain</keyword>
<feature type="domain" description="Protein kinase" evidence="14">
    <location>
        <begin position="174"/>
        <end position="427"/>
    </location>
</feature>
<dbReference type="InterPro" id="IPR000719">
    <property type="entry name" value="Prot_kinase_dom"/>
</dbReference>
<evidence type="ECO:0000256" key="6">
    <source>
        <dbReference type="ARBA" id="ARBA00022771"/>
    </source>
</evidence>
<dbReference type="Gene3D" id="3.40.50.300">
    <property type="entry name" value="P-loop containing nucleotide triphosphate hydrolases"/>
    <property type="match status" value="1"/>
</dbReference>
<keyword evidence="5" id="KW-0547">Nucleotide-binding</keyword>
<dbReference type="PROSITE" id="PS51424">
    <property type="entry name" value="ROC"/>
    <property type="match status" value="1"/>
</dbReference>
<dbReference type="SMART" id="SM00252">
    <property type="entry name" value="SH2"/>
    <property type="match status" value="1"/>
</dbReference>
<dbReference type="PROSITE" id="PS50001">
    <property type="entry name" value="SH2"/>
    <property type="match status" value="1"/>
</dbReference>
<dbReference type="InterPro" id="IPR000980">
    <property type="entry name" value="SH2"/>
</dbReference>
<dbReference type="Pfam" id="PF00017">
    <property type="entry name" value="SH2"/>
    <property type="match status" value="1"/>
</dbReference>
<keyword evidence="19" id="KW-1185">Reference proteome</keyword>
<name>A0A8S3RMC6_MYTED</name>
<keyword evidence="3" id="KW-0479">Metal-binding</keyword>
<dbReference type="PROSITE" id="PS50017">
    <property type="entry name" value="DEATH_DOMAIN"/>
    <property type="match status" value="1"/>
</dbReference>
<dbReference type="Pfam" id="PF07714">
    <property type="entry name" value="PK_Tyr_Ser-Thr"/>
    <property type="match status" value="1"/>
</dbReference>
<keyword evidence="8" id="KW-0862">Zinc</keyword>
<dbReference type="InterPro" id="IPR000488">
    <property type="entry name" value="Death_dom"/>
</dbReference>
<dbReference type="SMART" id="SM00220">
    <property type="entry name" value="S_TKc"/>
    <property type="match status" value="1"/>
</dbReference>
<dbReference type="Pfam" id="PF00531">
    <property type="entry name" value="Death"/>
    <property type="match status" value="1"/>
</dbReference>
<dbReference type="SUPFAM" id="SSF47986">
    <property type="entry name" value="DEATH domain"/>
    <property type="match status" value="1"/>
</dbReference>
<dbReference type="InterPro" id="IPR011009">
    <property type="entry name" value="Kinase-like_dom_sf"/>
</dbReference>
<feature type="domain" description="SH2" evidence="13">
    <location>
        <begin position="66"/>
        <end position="153"/>
    </location>
</feature>
<dbReference type="Proteomes" id="UP000683360">
    <property type="component" value="Unassembled WGS sequence"/>
</dbReference>
<dbReference type="SMART" id="SM00547">
    <property type="entry name" value="ZnF_RBZ"/>
    <property type="match status" value="1"/>
</dbReference>
<feature type="domain" description="Roc" evidence="17">
    <location>
        <begin position="545"/>
        <end position="882"/>
    </location>
</feature>
<dbReference type="GO" id="GO:0031349">
    <property type="term" value="P:positive regulation of defense response"/>
    <property type="evidence" value="ECO:0007669"/>
    <property type="project" value="UniProtKB-ARBA"/>
</dbReference>
<evidence type="ECO:0000313" key="19">
    <source>
        <dbReference type="Proteomes" id="UP000683360"/>
    </source>
</evidence>
<evidence type="ECO:0000256" key="2">
    <source>
        <dbReference type="ARBA" id="ARBA00022679"/>
    </source>
</evidence>
<organism evidence="18 19">
    <name type="scientific">Mytilus edulis</name>
    <name type="common">Blue mussel</name>
    <dbReference type="NCBI Taxonomy" id="6550"/>
    <lineage>
        <taxon>Eukaryota</taxon>
        <taxon>Metazoa</taxon>
        <taxon>Spiralia</taxon>
        <taxon>Lophotrochozoa</taxon>
        <taxon>Mollusca</taxon>
        <taxon>Bivalvia</taxon>
        <taxon>Autobranchia</taxon>
        <taxon>Pteriomorphia</taxon>
        <taxon>Mytilida</taxon>
        <taxon>Mytiloidea</taxon>
        <taxon>Mytilidae</taxon>
        <taxon>Mytilinae</taxon>
        <taxon>Mytilus</taxon>
    </lineage>
</organism>
<dbReference type="SUPFAM" id="SSF55550">
    <property type="entry name" value="SH2 domain"/>
    <property type="match status" value="1"/>
</dbReference>
<evidence type="ECO:0000256" key="11">
    <source>
        <dbReference type="PROSITE-ProRule" id="PRU00191"/>
    </source>
</evidence>
<evidence type="ECO:0000256" key="9">
    <source>
        <dbReference type="ARBA" id="ARBA00022840"/>
    </source>
</evidence>
<keyword evidence="2 18" id="KW-0808">Transferase</keyword>
<feature type="domain" description="Death" evidence="15">
    <location>
        <begin position="1368"/>
        <end position="1450"/>
    </location>
</feature>
<proteinExistence type="inferred from homology"/>
<evidence type="ECO:0000256" key="5">
    <source>
        <dbReference type="ARBA" id="ARBA00022741"/>
    </source>
</evidence>
<accession>A0A8S3RMC6</accession>
<evidence type="ECO:0000259" key="13">
    <source>
        <dbReference type="PROSITE" id="PS50001"/>
    </source>
</evidence>
<dbReference type="EC" id="2.7.10.2" evidence="18"/>
<comment type="caution">
    <text evidence="18">The sequence shown here is derived from an EMBL/GenBank/DDBJ whole genome shotgun (WGS) entry which is preliminary data.</text>
</comment>
<dbReference type="GO" id="GO:0004715">
    <property type="term" value="F:non-membrane spanning protein tyrosine kinase activity"/>
    <property type="evidence" value="ECO:0007669"/>
    <property type="project" value="UniProtKB-EC"/>
</dbReference>
<gene>
    <name evidence="18" type="ORF">MEDL_22081</name>
</gene>
<dbReference type="Gene3D" id="1.10.510.10">
    <property type="entry name" value="Transferase(Phosphotransferase) domain 1"/>
    <property type="match status" value="1"/>
</dbReference>
<feature type="domain" description="RanBP2-type" evidence="16">
    <location>
        <begin position="31"/>
        <end position="60"/>
    </location>
</feature>
<dbReference type="Gene3D" id="1.10.533.10">
    <property type="entry name" value="Death Domain, Fas"/>
    <property type="match status" value="2"/>
</dbReference>
<dbReference type="InterPro" id="IPR050198">
    <property type="entry name" value="Non-receptor_tyrosine_kinases"/>
</dbReference>
<evidence type="ECO:0000313" key="18">
    <source>
        <dbReference type="EMBL" id="CAG2207844.1"/>
    </source>
</evidence>
<dbReference type="PANTHER" id="PTHR24418">
    <property type="entry name" value="TYROSINE-PROTEIN KINASE"/>
    <property type="match status" value="1"/>
</dbReference>
<dbReference type="PROSITE" id="PS50199">
    <property type="entry name" value="ZF_RANBP2_2"/>
    <property type="match status" value="1"/>
</dbReference>
<dbReference type="InterPro" id="IPR011029">
    <property type="entry name" value="DEATH-like_dom_sf"/>
</dbReference>
<evidence type="ECO:0000256" key="8">
    <source>
        <dbReference type="ARBA" id="ARBA00022833"/>
    </source>
</evidence>
<reference evidence="18" key="1">
    <citation type="submission" date="2021-03" db="EMBL/GenBank/DDBJ databases">
        <authorList>
            <person name="Bekaert M."/>
        </authorList>
    </citation>
    <scope>NUCLEOTIDE SEQUENCE</scope>
</reference>
<evidence type="ECO:0000259" key="14">
    <source>
        <dbReference type="PROSITE" id="PS50011"/>
    </source>
</evidence>
<dbReference type="SUPFAM" id="SSF52540">
    <property type="entry name" value="P-loop containing nucleoside triphosphate hydrolases"/>
    <property type="match status" value="1"/>
</dbReference>
<sequence length="1450" mass="167073">MLLLREYLTAHLNIYIRTCPLSKISCCFSTNNKPWHCQACLFLNKGDRNTCAVCKRKRQKDDKPGYHHGNISRKEASTILSSMDSGSFLFRELTPNRMILCVKHQRGVISYSLFIDANGQIFLGSKWNFESIESLVRYFSTNDGLLTKLSHPVIRKAPERDLFPWEIKLSEIDVKYRIGSGGGLLGEFYDATYMRSKRRIFIRAPNVFYLKQVDDAIDEATKLVYIQHPNVVQFIGLCIEHSPMYVVTEFMPKGNLLNYVQRHQEDIQVNSMMSMARQIAAGMTYLEAQSIHHPNLSLRQCLISEDDTIKIGGYEMSKLMVTDKIMKILSSDLSMAPETRKSNILTSMSNVWGFGIVLWELTSLGRSLYPGISYNEMYTTLEKGYRMPKPPNCTLVLYKLMLKCWKWIPEDRPTFTEICKALEDDNLTDEKCGNIISNIVKISNVPPQMTVQTIKLYVEGLSEDMKSSVGHIRFDDSSSTALIDFITNEAAETFILMDLKGIEGCQVKCERYIPESQDDIDDVISEIKSLGFETVQGFEEIMKKGSYKCYWNRVYLVGNYNIGKTTLAKVLVGDPVPEVRQSTDGIWLYIGLAGMDIDQQKWIFLPKGSGTKTVISSMLMSLSSQEDRNPPIEEPIELPVQTGSIESNTEEAVNADTIYFTPGTKDNLHGFFDREISQIEKDSEMNTFFENLSHIKERVMGNIIEAMSNEKIRELVIEVARDGRYKMKIVPIDIWDFGGQKDYYMTHQLFITSRGIFVLMFNGSQNMHQHMSDLSFLPGHYGKPTIAVYLKHWVNSILTFCRRVKECFPRILFVATHKDLVPKNEVEQQRQYLIQSIHELFEYHTGYGHLEYQNLLFIDARDSSDKEIALLKQLLIQRAIDHPRWGEDMPTAWVPLELELLQEVENGNNIISRSQLDALNDENKTFTLTPKQLEGFLKIQHSLGKLIYFDEMNLRNFIIINPVYLIEILRSIVTDKQFWQRGESCTESFQRLRNEGIIEKKTIYSKWEQDEFSHILPFKEFMLDILIHLDIIVSPRTDLENLPLPLHTVSFYLVPCMITNPDITNYVATYCNDNTSIVLAYTFVDDVIPPALSYRFLGSILTMWDLKIYNGTRMIFCDLTVVEIDDDHDVAVQVKDKRVVVSLVHHDNKKRIVPTLAASIQECLTAAIFRISEFYSSLSTDSISNKGLNTTVPFEIEFGVFCQSSMCYLHHRKMPSAVKVTWECQQHKTEHDVRYLRYWYADKKHAESCSDTCSGPGKLEIEQYPSDQYLRRLVTELSINTCRELVIGLGMKVHIWEDLEYQFQHDNIDNIKFMALWKWKQKHKTACIADLIQGLKKCNISIHNICQVFRDVCINCDFSENILDVEPTLQSLKAVSDYIGNSSLQLGVELGLDVPQLENIQNQLKNKPLEQTREILTRWRASDQFTPSVRSLIKALYRIDKAACVNYINF</sequence>
<evidence type="ECO:0000256" key="10">
    <source>
        <dbReference type="ARBA" id="ARBA00023137"/>
    </source>
</evidence>
<evidence type="ECO:0000256" key="3">
    <source>
        <dbReference type="ARBA" id="ARBA00022723"/>
    </source>
</evidence>
<dbReference type="GO" id="GO:0007165">
    <property type="term" value="P:signal transduction"/>
    <property type="evidence" value="ECO:0007669"/>
    <property type="project" value="InterPro"/>
</dbReference>
<comment type="similarity">
    <text evidence="1">Belongs to the protein kinase superfamily. TKL Ser/Thr protein kinase family. ROCO subfamily.</text>
</comment>
<dbReference type="GO" id="GO:0005524">
    <property type="term" value="F:ATP binding"/>
    <property type="evidence" value="ECO:0007669"/>
    <property type="project" value="UniProtKB-KW"/>
</dbReference>
<dbReference type="Gene3D" id="3.30.505.10">
    <property type="entry name" value="SH2 domain"/>
    <property type="match status" value="1"/>
</dbReference>
<dbReference type="InterPro" id="IPR001245">
    <property type="entry name" value="Ser-Thr/Tyr_kinase_cat_dom"/>
</dbReference>
<dbReference type="InterPro" id="IPR027417">
    <property type="entry name" value="P-loop_NTPase"/>
</dbReference>